<dbReference type="CDD" id="cd09272">
    <property type="entry name" value="RNase_HI_RT_Ty1"/>
    <property type="match status" value="1"/>
</dbReference>
<gene>
    <name evidence="1" type="ORF">PIB30_117375</name>
</gene>
<name>A0ABU6YEF5_9FABA</name>
<dbReference type="PANTHER" id="PTHR11439">
    <property type="entry name" value="GAG-POL-RELATED RETROTRANSPOSON"/>
    <property type="match status" value="1"/>
</dbReference>
<accession>A0ABU6YEF5</accession>
<proteinExistence type="predicted"/>
<dbReference type="PANTHER" id="PTHR11439:SF463">
    <property type="entry name" value="REVERSE TRANSCRIPTASE TY1_COPIA-TYPE DOMAIN-CONTAINING PROTEIN"/>
    <property type="match status" value="1"/>
</dbReference>
<evidence type="ECO:0008006" key="3">
    <source>
        <dbReference type="Google" id="ProtNLM"/>
    </source>
</evidence>
<protein>
    <recommendedName>
        <fullName evidence="3">Copia protein</fullName>
    </recommendedName>
</protein>
<dbReference type="Proteomes" id="UP001341840">
    <property type="component" value="Unassembled WGS sequence"/>
</dbReference>
<reference evidence="1 2" key="1">
    <citation type="journal article" date="2023" name="Plants (Basel)">
        <title>Bridging the Gap: Combining Genomics and Transcriptomics Approaches to Understand Stylosanthes scabra, an Orphan Legume from the Brazilian Caatinga.</title>
        <authorList>
            <person name="Ferreira-Neto J.R.C."/>
            <person name="da Silva M.D."/>
            <person name="Binneck E."/>
            <person name="de Melo N.F."/>
            <person name="da Silva R.H."/>
            <person name="de Melo A.L.T.M."/>
            <person name="Pandolfi V."/>
            <person name="Bustamante F.O."/>
            <person name="Brasileiro-Vidal A.C."/>
            <person name="Benko-Iseppon A.M."/>
        </authorList>
    </citation>
    <scope>NUCLEOTIDE SEQUENCE [LARGE SCALE GENOMIC DNA]</scope>
    <source>
        <tissue evidence="1">Leaves</tissue>
    </source>
</reference>
<dbReference type="EMBL" id="JASCZI010241858">
    <property type="protein sequence ID" value="MED6207791.1"/>
    <property type="molecule type" value="Genomic_DNA"/>
</dbReference>
<evidence type="ECO:0000313" key="2">
    <source>
        <dbReference type="Proteomes" id="UP001341840"/>
    </source>
</evidence>
<organism evidence="1 2">
    <name type="scientific">Stylosanthes scabra</name>
    <dbReference type="NCBI Taxonomy" id="79078"/>
    <lineage>
        <taxon>Eukaryota</taxon>
        <taxon>Viridiplantae</taxon>
        <taxon>Streptophyta</taxon>
        <taxon>Embryophyta</taxon>
        <taxon>Tracheophyta</taxon>
        <taxon>Spermatophyta</taxon>
        <taxon>Magnoliopsida</taxon>
        <taxon>eudicotyledons</taxon>
        <taxon>Gunneridae</taxon>
        <taxon>Pentapetalae</taxon>
        <taxon>rosids</taxon>
        <taxon>fabids</taxon>
        <taxon>Fabales</taxon>
        <taxon>Fabaceae</taxon>
        <taxon>Papilionoideae</taxon>
        <taxon>50 kb inversion clade</taxon>
        <taxon>dalbergioids sensu lato</taxon>
        <taxon>Dalbergieae</taxon>
        <taxon>Pterocarpus clade</taxon>
        <taxon>Stylosanthes</taxon>
    </lineage>
</organism>
<sequence length="168" mass="19483">MLFTKCSDFRILAFPDANWTSDLDDRRSISGYSIYMGTNLIAWKCTKQTKVSRSTEAEYRAIATTQTEIMSIQMLLKELQISQLQSSKIYRDNLSSCHLSANPVMHGRSKHLGTDLHFIRDLVNQKLLYVVHISTQDQIADIFIKPLFITLFDKFRSKLRLVKFQIQT</sequence>
<keyword evidence="2" id="KW-1185">Reference proteome</keyword>
<comment type="caution">
    <text evidence="1">The sequence shown here is derived from an EMBL/GenBank/DDBJ whole genome shotgun (WGS) entry which is preliminary data.</text>
</comment>
<evidence type="ECO:0000313" key="1">
    <source>
        <dbReference type="EMBL" id="MED6207791.1"/>
    </source>
</evidence>